<keyword evidence="6 7" id="KW-0472">Membrane</keyword>
<feature type="transmembrane region" description="Helical" evidence="7">
    <location>
        <begin position="213"/>
        <end position="235"/>
    </location>
</feature>
<evidence type="ECO:0000313" key="10">
    <source>
        <dbReference type="Proteomes" id="UP000284152"/>
    </source>
</evidence>
<keyword evidence="2 7" id="KW-0813">Transport</keyword>
<keyword evidence="4 7" id="KW-0812">Transmembrane</keyword>
<protein>
    <submittedName>
        <fullName evidence="9">Sugar ABC transporter permease</fullName>
    </submittedName>
</protein>
<dbReference type="AlphaFoldDB" id="A0A415H6R8"/>
<organism evidence="9 10">
    <name type="scientific">Dorea formicigenerans</name>
    <dbReference type="NCBI Taxonomy" id="39486"/>
    <lineage>
        <taxon>Bacteria</taxon>
        <taxon>Bacillati</taxon>
        <taxon>Bacillota</taxon>
        <taxon>Clostridia</taxon>
        <taxon>Lachnospirales</taxon>
        <taxon>Lachnospiraceae</taxon>
        <taxon>Dorea</taxon>
    </lineage>
</organism>
<dbReference type="PROSITE" id="PS50928">
    <property type="entry name" value="ABC_TM1"/>
    <property type="match status" value="1"/>
</dbReference>
<comment type="caution">
    <text evidence="9">The sequence shown here is derived from an EMBL/GenBank/DDBJ whole genome shotgun (WGS) entry which is preliminary data.</text>
</comment>
<feature type="transmembrane region" description="Helical" evidence="7">
    <location>
        <begin position="106"/>
        <end position="129"/>
    </location>
</feature>
<gene>
    <name evidence="9" type="ORF">DW054_07885</name>
</gene>
<comment type="subcellular location">
    <subcellularLocation>
        <location evidence="1 7">Cell membrane</location>
        <topology evidence="1 7">Multi-pass membrane protein</topology>
    </subcellularLocation>
</comment>
<evidence type="ECO:0000313" key="9">
    <source>
        <dbReference type="EMBL" id="RHK63589.1"/>
    </source>
</evidence>
<evidence type="ECO:0000256" key="6">
    <source>
        <dbReference type="ARBA" id="ARBA00023136"/>
    </source>
</evidence>
<sequence length="245" mass="28164">MCRTQKLQNTFFHKTDFIQALRNTGVYTLTVLIFSLLLAILLALWLEKDNWINRFLQKSMFTPYLISMVSCAYIWSWMYDSDSGVFNALLNALKLSPLRWLNDSDMAIFCVAAVAVWKSLGYYLIIVLASIKTVPRDILEAAELDRTPPLRKFIKITLPMISPQLFFLLITITISSFKVFDVVRVMTNGGPGNSTDVLVTYIYRYAFQMNAKVGYASAAGTVLLIIMMILTYLYFKVLNKRIYYQ</sequence>
<dbReference type="Gene3D" id="1.10.3720.10">
    <property type="entry name" value="MetI-like"/>
    <property type="match status" value="1"/>
</dbReference>
<feature type="transmembrane region" description="Helical" evidence="7">
    <location>
        <begin position="59"/>
        <end position="79"/>
    </location>
</feature>
<evidence type="ECO:0000256" key="3">
    <source>
        <dbReference type="ARBA" id="ARBA00022475"/>
    </source>
</evidence>
<keyword evidence="5 7" id="KW-1133">Transmembrane helix</keyword>
<reference evidence="9 10" key="1">
    <citation type="submission" date="2018-08" db="EMBL/GenBank/DDBJ databases">
        <title>A genome reference for cultivated species of the human gut microbiota.</title>
        <authorList>
            <person name="Zou Y."/>
            <person name="Xue W."/>
            <person name="Luo G."/>
        </authorList>
    </citation>
    <scope>NUCLEOTIDE SEQUENCE [LARGE SCALE GENOMIC DNA]</scope>
    <source>
        <strain evidence="9 10">AF42-21</strain>
    </source>
</reference>
<comment type="similarity">
    <text evidence="7">Belongs to the binding-protein-dependent transport system permease family.</text>
</comment>
<evidence type="ECO:0000256" key="2">
    <source>
        <dbReference type="ARBA" id="ARBA00022448"/>
    </source>
</evidence>
<dbReference type="InterPro" id="IPR035906">
    <property type="entry name" value="MetI-like_sf"/>
</dbReference>
<dbReference type="GO" id="GO:0005886">
    <property type="term" value="C:plasma membrane"/>
    <property type="evidence" value="ECO:0007669"/>
    <property type="project" value="UniProtKB-SubCell"/>
</dbReference>
<evidence type="ECO:0000256" key="5">
    <source>
        <dbReference type="ARBA" id="ARBA00022989"/>
    </source>
</evidence>
<dbReference type="SUPFAM" id="SSF161098">
    <property type="entry name" value="MetI-like"/>
    <property type="match status" value="1"/>
</dbReference>
<dbReference type="GO" id="GO:0055085">
    <property type="term" value="P:transmembrane transport"/>
    <property type="evidence" value="ECO:0007669"/>
    <property type="project" value="InterPro"/>
</dbReference>
<dbReference type="Pfam" id="PF00528">
    <property type="entry name" value="BPD_transp_1"/>
    <property type="match status" value="1"/>
</dbReference>
<feature type="transmembrane region" description="Helical" evidence="7">
    <location>
        <begin position="156"/>
        <end position="177"/>
    </location>
</feature>
<dbReference type="InterPro" id="IPR000515">
    <property type="entry name" value="MetI-like"/>
</dbReference>
<dbReference type="EMBL" id="QRNS01000010">
    <property type="protein sequence ID" value="RHK63589.1"/>
    <property type="molecule type" value="Genomic_DNA"/>
</dbReference>
<dbReference type="CDD" id="cd06261">
    <property type="entry name" value="TM_PBP2"/>
    <property type="match status" value="1"/>
</dbReference>
<feature type="transmembrane region" description="Helical" evidence="7">
    <location>
        <begin position="26"/>
        <end position="47"/>
    </location>
</feature>
<dbReference type="PANTHER" id="PTHR30193:SF37">
    <property type="entry name" value="INNER MEMBRANE ABC TRANSPORTER PERMEASE PROTEIN YCJO"/>
    <property type="match status" value="1"/>
</dbReference>
<feature type="domain" description="ABC transmembrane type-1" evidence="8">
    <location>
        <begin position="21"/>
        <end position="234"/>
    </location>
</feature>
<evidence type="ECO:0000256" key="4">
    <source>
        <dbReference type="ARBA" id="ARBA00022692"/>
    </source>
</evidence>
<dbReference type="PANTHER" id="PTHR30193">
    <property type="entry name" value="ABC TRANSPORTER PERMEASE PROTEIN"/>
    <property type="match status" value="1"/>
</dbReference>
<dbReference type="Proteomes" id="UP000284152">
    <property type="component" value="Unassembled WGS sequence"/>
</dbReference>
<accession>A0A415H6R8</accession>
<name>A0A415H6R8_9FIRM</name>
<keyword evidence="3" id="KW-1003">Cell membrane</keyword>
<dbReference type="InterPro" id="IPR051393">
    <property type="entry name" value="ABC_transporter_permease"/>
</dbReference>
<evidence type="ECO:0000259" key="8">
    <source>
        <dbReference type="PROSITE" id="PS50928"/>
    </source>
</evidence>
<evidence type="ECO:0000256" key="7">
    <source>
        <dbReference type="RuleBase" id="RU363032"/>
    </source>
</evidence>
<evidence type="ECO:0000256" key="1">
    <source>
        <dbReference type="ARBA" id="ARBA00004651"/>
    </source>
</evidence>
<proteinExistence type="inferred from homology"/>